<dbReference type="PANTHER" id="PTHR14905">
    <property type="entry name" value="NG37"/>
    <property type="match status" value="1"/>
</dbReference>
<keyword evidence="5" id="KW-1185">Reference proteome</keyword>
<dbReference type="AlphaFoldDB" id="A0AAN6X8U5"/>
<keyword evidence="3" id="KW-0732">Signal</keyword>
<feature type="signal peptide" evidence="3">
    <location>
        <begin position="1"/>
        <end position="26"/>
    </location>
</feature>
<feature type="coiled-coil region" evidence="1">
    <location>
        <begin position="291"/>
        <end position="318"/>
    </location>
</feature>
<accession>A0AAN6X8U5</accession>
<keyword evidence="1" id="KW-0175">Coiled coil</keyword>
<dbReference type="PANTHER" id="PTHR14905:SF11">
    <property type="entry name" value="TINC (EUROFUNG)"/>
    <property type="match status" value="1"/>
</dbReference>
<feature type="compositionally biased region" description="Gly residues" evidence="2">
    <location>
        <begin position="698"/>
        <end position="715"/>
    </location>
</feature>
<dbReference type="EMBL" id="MU864025">
    <property type="protein sequence ID" value="KAK4195106.1"/>
    <property type="molecule type" value="Genomic_DNA"/>
</dbReference>
<protein>
    <submittedName>
        <fullName evidence="4">Heterokaryon incompatibility protein Het-C-domain-containing protein</fullName>
    </submittedName>
</protein>
<feature type="compositionally biased region" description="Basic and acidic residues" evidence="2">
    <location>
        <begin position="649"/>
        <end position="658"/>
    </location>
</feature>
<feature type="compositionally biased region" description="Basic and acidic residues" evidence="2">
    <location>
        <begin position="560"/>
        <end position="575"/>
    </location>
</feature>
<dbReference type="InterPro" id="IPR010816">
    <property type="entry name" value="Het-C"/>
</dbReference>
<reference evidence="4" key="1">
    <citation type="journal article" date="2023" name="Mol. Phylogenet. Evol.">
        <title>Genome-scale phylogeny and comparative genomics of the fungal order Sordariales.</title>
        <authorList>
            <person name="Hensen N."/>
            <person name="Bonometti L."/>
            <person name="Westerberg I."/>
            <person name="Brannstrom I.O."/>
            <person name="Guillou S."/>
            <person name="Cros-Aarteil S."/>
            <person name="Calhoun S."/>
            <person name="Haridas S."/>
            <person name="Kuo A."/>
            <person name="Mondo S."/>
            <person name="Pangilinan J."/>
            <person name="Riley R."/>
            <person name="LaButti K."/>
            <person name="Andreopoulos B."/>
            <person name="Lipzen A."/>
            <person name="Chen C."/>
            <person name="Yan M."/>
            <person name="Daum C."/>
            <person name="Ng V."/>
            <person name="Clum A."/>
            <person name="Steindorff A."/>
            <person name="Ohm R.A."/>
            <person name="Martin F."/>
            <person name="Silar P."/>
            <person name="Natvig D.O."/>
            <person name="Lalanne C."/>
            <person name="Gautier V."/>
            <person name="Ament-Velasquez S.L."/>
            <person name="Kruys A."/>
            <person name="Hutchinson M.I."/>
            <person name="Powell A.J."/>
            <person name="Barry K."/>
            <person name="Miller A.N."/>
            <person name="Grigoriev I.V."/>
            <person name="Debuchy R."/>
            <person name="Gladieux P."/>
            <person name="Hiltunen Thoren M."/>
            <person name="Johannesson H."/>
        </authorList>
    </citation>
    <scope>NUCLEOTIDE SEQUENCE</scope>
    <source>
        <strain evidence="4">CBS 315.58</strain>
    </source>
</reference>
<feature type="region of interest" description="Disordered" evidence="2">
    <location>
        <begin position="560"/>
        <end position="581"/>
    </location>
</feature>
<evidence type="ECO:0000313" key="5">
    <source>
        <dbReference type="Proteomes" id="UP001303160"/>
    </source>
</evidence>
<feature type="region of interest" description="Disordered" evidence="2">
    <location>
        <begin position="648"/>
        <end position="825"/>
    </location>
</feature>
<feature type="compositionally biased region" description="Low complexity" evidence="2">
    <location>
        <begin position="794"/>
        <end position="807"/>
    </location>
</feature>
<name>A0AAN6X8U5_9PEZI</name>
<dbReference type="InterPro" id="IPR052577">
    <property type="entry name" value="VWA7"/>
</dbReference>
<evidence type="ECO:0000313" key="4">
    <source>
        <dbReference type="EMBL" id="KAK4195106.1"/>
    </source>
</evidence>
<organism evidence="4 5">
    <name type="scientific">Triangularia verruculosa</name>
    <dbReference type="NCBI Taxonomy" id="2587418"/>
    <lineage>
        <taxon>Eukaryota</taxon>
        <taxon>Fungi</taxon>
        <taxon>Dikarya</taxon>
        <taxon>Ascomycota</taxon>
        <taxon>Pezizomycotina</taxon>
        <taxon>Sordariomycetes</taxon>
        <taxon>Sordariomycetidae</taxon>
        <taxon>Sordariales</taxon>
        <taxon>Podosporaceae</taxon>
        <taxon>Triangularia</taxon>
    </lineage>
</organism>
<feature type="chain" id="PRO_5043023762" evidence="3">
    <location>
        <begin position="27"/>
        <end position="825"/>
    </location>
</feature>
<dbReference type="Pfam" id="PF07217">
    <property type="entry name" value="Het-C"/>
    <property type="match status" value="1"/>
</dbReference>
<gene>
    <name evidence="4" type="ORF">QBC40DRAFT_269566</name>
</gene>
<feature type="compositionally biased region" description="Basic and acidic residues" evidence="2">
    <location>
        <begin position="759"/>
        <end position="776"/>
    </location>
</feature>
<sequence length="825" mass="91131">MAFSREYPTILLGIILLFWFVKPTLAFGAGNIAGISSIEGQNWRHGDIEDALLRVMMARVAGGKRFDKLMISRVYFGNWLRDYSQAIDVGTVKSVSAEAIRLLLCVLGFITFGYGSKEFEITAERLGCYRPEDHIDNPKDYADNEDARQYHRALRGPVDESVELAIDPETGMKNYIANESIGIVTSAAHCRKLFTDAIHLGRRYGRSRNSDELYECLRLIGTGLHCLEDYFAHSNYVELALIELGERDVFPHVGRNTKIYLEGANEEVYPIITGTFGGVDFLHSVTGEVSDKLIQSEIQDLENALEQSKNNDTSFLRELLDKIPDGLIGGDKKNKVDEIQENATAAQMEQTSISPKETEEFTRQVQDIFRQIMPAIEFHDDILKSISEAVARIPVLPKIIEQLEEQLSMFVFQIIAPFVIPVIEQIKNELATGATEIIDSSKSQQHIIFEDDDATDPTHSMLSKDHFTNILNEVGGRAASKVVAWSVPQLMDAIDDDSIDIDRTLNKIIYGVLHHPAQRRMGPDGASEGRQLIFGIVEEWWRDMGSRQQDDYRRKLSREGVENGENHKEGQKDCGHGCGGGGLKVKKNYANTAPETMEDRIAQAAAGHIVAGVKESFKQAAENAGSGESSGGLGGFLSSVAGNIFNSAQRERERRNESQQEETPSYGGGGGYGRQEEESSGGYGGGYRRQEEEERPSYGGGGGGYGEAASYGGGYGRREEKSSGGYGGGYGRREEESSGYGGGYGRREEESSGYGGGYGRREEESSGYGRREEESSGHGGGYGRRDEGEGEAASYGRGDYGGYSESRGYGRRNDDEEEEEGRRRW</sequence>
<proteinExistence type="predicted"/>
<reference evidence="4" key="2">
    <citation type="submission" date="2023-05" db="EMBL/GenBank/DDBJ databases">
        <authorList>
            <consortium name="Lawrence Berkeley National Laboratory"/>
            <person name="Steindorff A."/>
            <person name="Hensen N."/>
            <person name="Bonometti L."/>
            <person name="Westerberg I."/>
            <person name="Brannstrom I.O."/>
            <person name="Guillou S."/>
            <person name="Cros-Aarteil S."/>
            <person name="Calhoun S."/>
            <person name="Haridas S."/>
            <person name="Kuo A."/>
            <person name="Mondo S."/>
            <person name="Pangilinan J."/>
            <person name="Riley R."/>
            <person name="Labutti K."/>
            <person name="Andreopoulos B."/>
            <person name="Lipzen A."/>
            <person name="Chen C."/>
            <person name="Yanf M."/>
            <person name="Daum C."/>
            <person name="Ng V."/>
            <person name="Clum A."/>
            <person name="Ohm R."/>
            <person name="Martin F."/>
            <person name="Silar P."/>
            <person name="Natvig D."/>
            <person name="Lalanne C."/>
            <person name="Gautier V."/>
            <person name="Ament-Velasquez S.L."/>
            <person name="Kruys A."/>
            <person name="Hutchinson M.I."/>
            <person name="Powell A.J."/>
            <person name="Barry K."/>
            <person name="Miller A.N."/>
            <person name="Grigoriev I.V."/>
            <person name="Debuchy R."/>
            <person name="Gladieux P."/>
            <person name="Thoren M.H."/>
            <person name="Johannesson H."/>
        </authorList>
    </citation>
    <scope>NUCLEOTIDE SEQUENCE</scope>
    <source>
        <strain evidence="4">CBS 315.58</strain>
    </source>
</reference>
<dbReference type="Proteomes" id="UP001303160">
    <property type="component" value="Unassembled WGS sequence"/>
</dbReference>
<evidence type="ECO:0000256" key="2">
    <source>
        <dbReference type="SAM" id="MobiDB-lite"/>
    </source>
</evidence>
<comment type="caution">
    <text evidence="4">The sequence shown here is derived from an EMBL/GenBank/DDBJ whole genome shotgun (WGS) entry which is preliminary data.</text>
</comment>
<evidence type="ECO:0000256" key="3">
    <source>
        <dbReference type="SAM" id="SignalP"/>
    </source>
</evidence>
<evidence type="ECO:0000256" key="1">
    <source>
        <dbReference type="SAM" id="Coils"/>
    </source>
</evidence>